<dbReference type="AlphaFoldDB" id="A0A0N7M4E5"/>
<dbReference type="CDD" id="cd00338">
    <property type="entry name" value="Ser_Recombinase"/>
    <property type="match status" value="1"/>
</dbReference>
<evidence type="ECO:0000259" key="2">
    <source>
        <dbReference type="PROSITE" id="PS51737"/>
    </source>
</evidence>
<feature type="domain" description="Resolvase/invertase-type recombinase catalytic" evidence="1">
    <location>
        <begin position="16"/>
        <end position="165"/>
    </location>
</feature>
<dbReference type="Pfam" id="PF13408">
    <property type="entry name" value="Zn_ribbon_recom"/>
    <property type="match status" value="1"/>
</dbReference>
<dbReference type="RefSeq" id="WP_058285574.1">
    <property type="nucleotide sequence ID" value="NZ_CYSR01000016.1"/>
</dbReference>
<name>A0A0N7M4E5_9RHOB</name>
<proteinExistence type="predicted"/>
<evidence type="ECO:0000313" key="4">
    <source>
        <dbReference type="Proteomes" id="UP000051326"/>
    </source>
</evidence>
<dbReference type="InterPro" id="IPR006119">
    <property type="entry name" value="Resolv_N"/>
</dbReference>
<dbReference type="Pfam" id="PF07508">
    <property type="entry name" value="Recombinase"/>
    <property type="match status" value="1"/>
</dbReference>
<dbReference type="Gene3D" id="3.90.1750.20">
    <property type="entry name" value="Putative Large Serine Recombinase, Chain B, Domain 2"/>
    <property type="match status" value="1"/>
</dbReference>
<accession>A0A0N7M4E5</accession>
<dbReference type="Gene3D" id="3.40.50.1390">
    <property type="entry name" value="Resolvase, N-terminal catalytic domain"/>
    <property type="match status" value="1"/>
</dbReference>
<feature type="domain" description="Recombinase" evidence="2">
    <location>
        <begin position="172"/>
        <end position="316"/>
    </location>
</feature>
<dbReference type="PANTHER" id="PTHR30461">
    <property type="entry name" value="DNA-INVERTASE FROM LAMBDOID PROPHAGE"/>
    <property type="match status" value="1"/>
</dbReference>
<dbReference type="Proteomes" id="UP000051326">
    <property type="component" value="Unassembled WGS sequence"/>
</dbReference>
<sequence length="695" mass="77943">MNDMALTFPPELLKRQAVIYVRQSTQSQVMTNLESQRRQYDLVEMARGYGFAGIDVIDDDLGVSASGCHARPGFERLVAMLCSGSIGAVFCLEVSRLARNGRDWHHMLELCGLVDARVVDHDGVYDPRHPNDRLLLGMKGSISEFELGVLRTRMVEAARAKARRGELRYTPPTGYLWDRDAGVMFDPDLRIQEVVRQIFCRFRELGSARQVLLAMSAEGVHFPRPSDGIRLTSFEWQPIRYRNVISVLKNMFYAGVYAYGKTGRQAEIRDGRAHVTYKNRKSPEDWDVVIRDHHPGYIDWEEYERNQAQLARNAFGRAGGVKSGRGGGALLAGLLCCSRCGRRLHVVYTGRSPRSVYRCDTPNLLLGQKRCITFGGFRADKLITEAVLEAVAPFAINAAIEARAMLSQAVEDKRLVLEMELQQVRYDASLAERRYAACDPDNRLIAAELENRWEEALGRVRSFEQRLNAEIAAVPDVDVTRLEGLAQDLEAAWAAPATSMRDKQRLLRTLIEDIVADIDDDTGEIVLVVHWKGGRHTELRVKKPKSGEHNARTSEEALGVIREMAGRWPDESIAACLNRMGMQTGQGKTWNAKRVSSIRRVNDIHGYLSADKDGPWRTMTEAAKELGVTNHVIRKLIKDGILPANQVVDGAPYQIRTADLHSDKVKNALARKGRPCRADLDDQLSMFPSTYEGGA</sequence>
<dbReference type="PANTHER" id="PTHR30461:SF23">
    <property type="entry name" value="DNA RECOMBINASE-RELATED"/>
    <property type="match status" value="1"/>
</dbReference>
<dbReference type="InterPro" id="IPR011109">
    <property type="entry name" value="DNA_bind_recombinase_dom"/>
</dbReference>
<evidence type="ECO:0000313" key="3">
    <source>
        <dbReference type="EMBL" id="CUH99410.1"/>
    </source>
</evidence>
<dbReference type="GO" id="GO:0000150">
    <property type="term" value="F:DNA strand exchange activity"/>
    <property type="evidence" value="ECO:0007669"/>
    <property type="project" value="InterPro"/>
</dbReference>
<evidence type="ECO:0000259" key="1">
    <source>
        <dbReference type="PROSITE" id="PS51736"/>
    </source>
</evidence>
<dbReference type="PROSITE" id="PS51737">
    <property type="entry name" value="RECOMBINASE_DNA_BIND"/>
    <property type="match status" value="1"/>
</dbReference>
<dbReference type="InterPro" id="IPR036162">
    <property type="entry name" value="Resolvase-like_N_sf"/>
</dbReference>
<dbReference type="SUPFAM" id="SSF53041">
    <property type="entry name" value="Resolvase-like"/>
    <property type="match status" value="1"/>
</dbReference>
<reference evidence="3 4" key="1">
    <citation type="submission" date="2015-09" db="EMBL/GenBank/DDBJ databases">
        <authorList>
            <consortium name="Swine Surveillance"/>
        </authorList>
    </citation>
    <scope>NUCLEOTIDE SEQUENCE [LARGE SCALE GENOMIC DNA]</scope>
    <source>
        <strain evidence="3 4">CECT 8399</strain>
    </source>
</reference>
<gene>
    <name evidence="3" type="ORF">PHA8399_01529</name>
</gene>
<organism evidence="3 4">
    <name type="scientific">Leisingera aquaemixtae</name>
    <dbReference type="NCBI Taxonomy" id="1396826"/>
    <lineage>
        <taxon>Bacteria</taxon>
        <taxon>Pseudomonadati</taxon>
        <taxon>Pseudomonadota</taxon>
        <taxon>Alphaproteobacteria</taxon>
        <taxon>Rhodobacterales</taxon>
        <taxon>Roseobacteraceae</taxon>
        <taxon>Leisingera</taxon>
    </lineage>
</organism>
<dbReference type="PROSITE" id="PS51736">
    <property type="entry name" value="RECOMBINASES_3"/>
    <property type="match status" value="1"/>
</dbReference>
<dbReference type="Pfam" id="PF00239">
    <property type="entry name" value="Resolvase"/>
    <property type="match status" value="1"/>
</dbReference>
<dbReference type="InterPro" id="IPR038109">
    <property type="entry name" value="DNA_bind_recomb_sf"/>
</dbReference>
<dbReference type="EMBL" id="CYSR01000016">
    <property type="protein sequence ID" value="CUH99410.1"/>
    <property type="molecule type" value="Genomic_DNA"/>
</dbReference>
<dbReference type="GO" id="GO:0003677">
    <property type="term" value="F:DNA binding"/>
    <property type="evidence" value="ECO:0007669"/>
    <property type="project" value="InterPro"/>
</dbReference>
<protein>
    <submittedName>
        <fullName evidence="3">Uncharacterized protein</fullName>
    </submittedName>
</protein>
<dbReference type="InterPro" id="IPR050639">
    <property type="entry name" value="SSR_resolvase"/>
</dbReference>
<dbReference type="SMART" id="SM00857">
    <property type="entry name" value="Resolvase"/>
    <property type="match status" value="1"/>
</dbReference>
<dbReference type="InterPro" id="IPR025827">
    <property type="entry name" value="Zn_ribbon_recom_dom"/>
</dbReference>